<keyword evidence="3" id="KW-0596">Phosphopantetheine</keyword>
<dbReference type="FunFam" id="1.10.1200.10:FF:000007">
    <property type="entry name" value="Probable polyketide synthase pks17"/>
    <property type="match status" value="3"/>
</dbReference>
<dbReference type="InterPro" id="IPR016036">
    <property type="entry name" value="Malonyl_transacylase_ACP-bd"/>
</dbReference>
<organism evidence="14">
    <name type="scientific">Streptomyces cyaneogriseus subsp. noncyanogenus</name>
    <dbReference type="NCBI Taxonomy" id="477245"/>
    <lineage>
        <taxon>Bacteria</taxon>
        <taxon>Bacillati</taxon>
        <taxon>Actinomycetota</taxon>
        <taxon>Actinomycetes</taxon>
        <taxon>Kitasatosporales</taxon>
        <taxon>Streptomycetaceae</taxon>
        <taxon>Streptomyces</taxon>
    </lineage>
</organism>
<dbReference type="InterPro" id="IPR016039">
    <property type="entry name" value="Thiolase-like"/>
</dbReference>
<dbReference type="Gene3D" id="1.10.1200.10">
    <property type="entry name" value="ACP-like"/>
    <property type="match status" value="4"/>
</dbReference>
<evidence type="ECO:0000256" key="9">
    <source>
        <dbReference type="PROSITE-ProRule" id="PRU01363"/>
    </source>
</evidence>
<dbReference type="PROSITE" id="PS00606">
    <property type="entry name" value="KS3_1"/>
    <property type="match status" value="4"/>
</dbReference>
<feature type="domain" description="Carrier" evidence="11">
    <location>
        <begin position="2526"/>
        <end position="2601"/>
    </location>
</feature>
<dbReference type="Gene3D" id="6.10.140.1830">
    <property type="match status" value="2"/>
</dbReference>
<dbReference type="Pfam" id="PF16197">
    <property type="entry name" value="KAsynt_C_assoc"/>
    <property type="match status" value="4"/>
</dbReference>
<keyword evidence="7" id="KW-0511">Multifunctional enzyme</keyword>
<feature type="domain" description="Carrier" evidence="11">
    <location>
        <begin position="5875"/>
        <end position="5953"/>
    </location>
</feature>
<dbReference type="FunFam" id="3.40.47.10:FF:000019">
    <property type="entry name" value="Polyketide synthase type I"/>
    <property type="match status" value="4"/>
</dbReference>
<dbReference type="PROSITE" id="PS00012">
    <property type="entry name" value="PHOSPHOPANTETHEINE"/>
    <property type="match status" value="3"/>
</dbReference>
<dbReference type="SUPFAM" id="SSF51735">
    <property type="entry name" value="NAD(P)-binding Rossmann-fold domains"/>
    <property type="match status" value="6"/>
</dbReference>
<gene>
    <name evidence="14" type="primary">nemA2</name>
</gene>
<dbReference type="PANTHER" id="PTHR43775">
    <property type="entry name" value="FATTY ACID SYNTHASE"/>
    <property type="match status" value="1"/>
</dbReference>
<keyword evidence="4" id="KW-0597">Phosphoprotein</keyword>
<keyword evidence="8" id="KW-0012">Acyltransferase</keyword>
<dbReference type="SMART" id="SM00827">
    <property type="entry name" value="PKS_AT"/>
    <property type="match status" value="4"/>
</dbReference>
<dbReference type="SUPFAM" id="SSF53901">
    <property type="entry name" value="Thiolase-like"/>
    <property type="match status" value="4"/>
</dbReference>
<feature type="region of interest" description="N-terminal hotdog fold" evidence="9">
    <location>
        <begin position="5090"/>
        <end position="5220"/>
    </location>
</feature>
<evidence type="ECO:0000259" key="13">
    <source>
        <dbReference type="PROSITE" id="PS52019"/>
    </source>
</evidence>
<dbReference type="InterPro" id="IPR057326">
    <property type="entry name" value="KR_dom"/>
</dbReference>
<dbReference type="GO" id="GO:0004312">
    <property type="term" value="F:fatty acid synthase activity"/>
    <property type="evidence" value="ECO:0007669"/>
    <property type="project" value="TreeGrafter"/>
</dbReference>
<dbReference type="InterPro" id="IPR009081">
    <property type="entry name" value="PP-bd_ACP"/>
</dbReference>
<feature type="region of interest" description="Disordered" evidence="10">
    <location>
        <begin position="2220"/>
        <end position="2246"/>
    </location>
</feature>
<evidence type="ECO:0000256" key="7">
    <source>
        <dbReference type="ARBA" id="ARBA00023268"/>
    </source>
</evidence>
<accession>A8J6Z6</accession>
<proteinExistence type="predicted"/>
<keyword evidence="6" id="KW-0045">Antibiotic biosynthesis</keyword>
<dbReference type="InterPro" id="IPR042104">
    <property type="entry name" value="PKS_dehydratase_sf"/>
</dbReference>
<dbReference type="PROSITE" id="PS52004">
    <property type="entry name" value="KS3_2"/>
    <property type="match status" value="4"/>
</dbReference>
<dbReference type="InterPro" id="IPR020807">
    <property type="entry name" value="PKS_DH"/>
</dbReference>
<dbReference type="Pfam" id="PF21089">
    <property type="entry name" value="PKS_DH_N"/>
    <property type="match status" value="1"/>
</dbReference>
<dbReference type="InterPro" id="IPR032821">
    <property type="entry name" value="PKS_assoc"/>
</dbReference>
<dbReference type="SMART" id="SM00826">
    <property type="entry name" value="PKS_DH"/>
    <property type="match status" value="1"/>
</dbReference>
<dbReference type="SMART" id="SM01294">
    <property type="entry name" value="PKS_PP_betabranch"/>
    <property type="match status" value="3"/>
</dbReference>
<dbReference type="Pfam" id="PF22953">
    <property type="entry name" value="SpnB_Rossmann"/>
    <property type="match status" value="1"/>
</dbReference>
<dbReference type="CDD" id="cd08952">
    <property type="entry name" value="KR_1_SDR_x"/>
    <property type="match status" value="2"/>
</dbReference>
<dbReference type="Gene3D" id="3.40.47.10">
    <property type="match status" value="4"/>
</dbReference>
<dbReference type="Pfam" id="PF08659">
    <property type="entry name" value="KR"/>
    <property type="match status" value="3"/>
</dbReference>
<evidence type="ECO:0000256" key="10">
    <source>
        <dbReference type="SAM" id="MobiDB-lite"/>
    </source>
</evidence>
<dbReference type="PROSITE" id="PS52019">
    <property type="entry name" value="PKS_MFAS_DH"/>
    <property type="match status" value="1"/>
</dbReference>
<comment type="pathway">
    <text evidence="2">Antibiotic biosynthesis.</text>
</comment>
<dbReference type="PANTHER" id="PTHR43775:SF51">
    <property type="entry name" value="INACTIVE PHENOLPHTHIOCEROL SYNTHESIS POLYKETIDE SYNTHASE TYPE I PKS1-RELATED"/>
    <property type="match status" value="1"/>
</dbReference>
<feature type="domain" description="Ketosynthase family 3 (KS3)" evidence="12">
    <location>
        <begin position="33"/>
        <end position="460"/>
    </location>
</feature>
<protein>
    <submittedName>
        <fullName evidence="14">Modular polyketide synthase</fullName>
    </submittedName>
</protein>
<sequence length="6043" mass="646717">MANDEKVLEYLKRVTADLDRTRRRLYEVVEREQEPIAIVGMACRYPGGAGSPAGLWDLVSSGTDAIGEFPTDRGWDLERLYDPDPDHPGTTYTRHGGFLDGVGEFDAEFFGVSPREALAMDPQQRLLLETAWEAIEHAGIVPESLRGTSTGVFAGINPQDYTISQYGRDSEIEGYLLTGAAASIASGRISYTLGLEGPAVTIDTACSSSLVALHLACQALRAGECTMALAGGASVLSTPLIFVEFARHHGLSVDGRCKAFSASADGTGWGEGAGLLLLERLSDAKRNGRRILALVRGSAVNQDGASNGLTAPNGPSQCRVIRRALANAHLAPADIDAVEAHGTGTTLGDPIEAQALQEAYGADRPDDRPLWVGTLKSNIGHSIAAAGVGGVIKMVMALRHESLPRTLHVDEPSPQVDWSSGAVSLLTEARPWPRDEDRPRRAGVSSFGVSGTNAHVILEEAPAPAEVQAVETAPVVRVDGGERSAPADVPLVWVVSGKSQAALRAQAAALHAHVLDHPEQDAADIGYSLATTRALFDHRATLIAPDRDTLLDALTALADGRTHPHLVPAPPTEPGHAHKIAFLCSGQGTQRPGMATGLYHTYPAFAAALDETCAHFDPHLDHPLRDLLLNHDPTGLLTHTLYAQPALFTLQKALHHLITETYGITPHYLAGHSLGEITAAHLAGILTLPDATHLITTRARLMQTMPPGTMTTLHTTPEHIQPLLDQHPGKATIAAVNSPHSLVISGDPDTIHHITTTCHTQGITTKPLTTNHAFHSPHTDTILEQLDTTTHTLTYHPPHTPLITSTPGDPLTPHYWTHQTRQPVHWTDTIHTLHTNGVTTYIELGPDHTLTTLTHHNLPHHQPTAITLTHPHHNPTHHLLTALAHTPTTWHTHHHTHTNPHPHTIPDLPTYPFQRRHYWLQAPTTSTDQPVAPTNDDAPAPRATSLRDTLAGRSPQEREEVLLDLVLTQVAAVLGHTAPEVVDPQRAFKDLGFDSLAAIKLRNRLAAATGLELPTTLVFDHPTPVALRQYFQSQILGAEADAPNRLPLRAATTDEPIAIVGMACRFPGGVRTADDLWQLLSDEHDAVGGFPTNRGWDVANLYDPDPDRHGTTYTQQGGFLYEAGEFDAEFFGISPREALAMDPQQRLLLETAWEAIEHAGINPDALRNTSTGVFAGVIYHDYASRFLTAPAGYEGYLGHGSAGSIASGRVAYVLGLEGPAVTVDTACSSSLVALHLACQALRSGECTMALAGGATVMSTPQAFVEFSRQRGLAADGRCKAFSAAADGTGWGEGAGLLLLERLSEAERNGHRVLAVVRGSAVNQDGASNGLTAPNGPSQQRVIRQALANSGLTGADVDAVEAHGTGTKLGDPIEAQALLATYGQEHHPDQPLWLGSLKSNIGHAQAAAGVGSIIKMIMAMRNESLPRTLHVDEPSPHVDWSSGAVSLLTEPRPWPRREDRPRRAGISSFGVSGTNAHVIVEEPPARAEVEAVEAAPAGVETAAAAAVVVETDGAGRVSSDVPLVWVVSGKSQAALRAQAAALHAHVLDHPEQDAADIGYSLATTRALFDHRATLIAPDRDTLLDALTALADGRTHPHLIPTPPTEPGHTHKIAFLCSGQGTQRPGMATGLYHTYPAFAAALDETCAHFDPHLDHPLRDLLLNHDPTDLLTHTLYAQPALFTLQKALHHLITETYGITPHYLAGHSLGEITAAHLAGILTLPDATHLITTRARLMQTMPPGTMTTLHTTPEHIQPLLDQHPGKATIAAVNSPHSLVISGDPDTIHHITTTCHNQGITTKPLTTNHAFHSPHTNTILEQLDTTTHTLTYHPPHTPLITSTPGNPLTPHYWTHQTRQPVHWADTIHTLHTNGVTTYIGLGPDHTLSTLTHHNLPQHQPTAITLTHPHHNPTHHLLTALAHTPTTWHTHHHTHTNPHPHTIPDLPTYPFQRRHYWLEVPKPTAEASASASGPGRNRAAKLSALEAEFWQAVEETDTDTLAHTLDLDTQTLEPVLPALATWHQQQRDHARINTWTYQETWKPLHLPTTRPTTPTSWLIAIPETHRNHPHTTNLLTNLPHHNITPIPLTINHTTDLHHAYHHAHHHTTPPITAVLSLLALDETPHPHHPHTPTGTLLNLTLTQTHTQTHPPTPLWYLTTQATTTHPNDPLTHPTQAQTIGLARTTHLEHPHHTGGHIDLPTTPHPNTLTQLITALTHPHHQHNLTIRTHTTHTRRLTPTTLQPTTPTPPTNPHGTTLITGGTGALATTLAHHLATTGTQHLLLTSRRGPHTPGARQLHTQLTQLGTNTTITACDLSDPDQLTHLLTHIPPEHPLTTVIHTAGILDDATLTNLTPTQLDNVLRAKAHTAHLLHHATLHTPLDHFVLYSSAAATLGAPGQANYAAANAYLDALAHHRHTHNLPATTIAWGTWQGNGLASGDIGEHLRRRGMIPLDPESAVGAFDRAVASDRPSVFVADIDWPTFGRNTSSGLRALFEDIPEATQPEPTARSADQPNGHGSLQELLARQSPAEQAETLLALVRTHSATVLGRDGADAVAAERPFRDLGFDSLSAVELRNHLTADTELALPTTLVFDHPTPVKLAEFLRTELLGTAPATTAAVPALQSHTDEPIAIIGMACRFPGAVTTPEHLWNLIATEQDAIGEFPTDRGWDLDNLYHPDPDHPGTTYTRHGGFLYDAGDFDAEFFGINPREALAMDPQQRLLLETAWEAIEHAGILPDALHGTPTGVFTGVNAQDYAAHTHASPHTTEGYTLTGTAGSIASGRIAYTLGLEGPAVTIDTACSSSLVALHLACQALRAGECTTALASGITVMTSPVTFTEFSRQRGLAPDGHCKAFSASADGTGWSEGVGTILVERLSDAERNGHRILAVVRGSAVNQDGASNGLTAPNGPSQQRVIRQALANSGLTGADVDAVEAHGTGTKLGDPIEAQALLATYGQGRAQEQPLWLGSVKSNLGHTQAAAGMAGLIKMVMALRHESLPRTLHVDEPSPQVDWSSGAVSLLTEARPWPRREDRPRRAGISSFGVSGTNAHVILEEAPAPAEAVETEQGVVPQGDQECSAPVGVPLVWVVSGKSQAALRAQAAALHAHVLDHPEQDAADIGYSLATTRALFDHRATLIAPDRDTLLDALTALADGRTHPHLIPTPPTEPGHTHKIAFLCSGQGTQRPGMATGLYHTYPAFAAALDETCAHFDPHLDHPLRDLLLNHDPTDLLTHTLYAQPALFTLQKALHHLITETYGITPHYLAGHSLGEITAAHLAGILTLPDATHLITTRARLMQTMPPGTMTTLHTTPEHIQPLLDQHPGKATIAAVNSPHSLVISGDPDTIHHITTTCHTQGITTKPLTTNHAFHSPHTDTILEQLDTTTHTLTYHQPHTPLITSTPGDPLTPHYWTHQTRQPVHWADTIHTLHTNGVTTYIGLGPDHTLSTLTHHNLPQHQPTAITLTHPHHNPTHHLLTALAHTPTTWHTHHHTHTNPHPHTIPDLPTYPFQRRHYWLEVPKPTAEASASASGPGRNRAAKLSALEAEFWQAVEETDTDTLAHTLDLDTQTLEPVLPALATWHQQQRDHARINTWTYQETWKPLHLPTTRPTTPTSWLIAIPETHRNHPHTTNLLTNLPHHNITPIPLTINHTTDLHHAYHHAHHHTTPPITAVLSLLALDETPHPHHPHTPTGTLLNLTLTQTHTQTHPPTPLWYLTTQATTTHPNDPLTHPTQAQTIGLARTTHLEHPHHTGGHIDLPTTPHPNTLTQLITALTHPHHQHNLTIRTHTTHTRRLTPTTLQPTTPTPPTNPHGTTLITGGTGALATTLAHHLATTGTQHLLLTSRRGPHTPGARQLHTQLTQLGTNTTITACDLSDPDQLTHILTHIPPEHPLTTVIHTAGVNHYAPVAATDPSTFASVLAAKAAGAAHLHELLLELDTVEQFILFSSGSGAWGSGNQCAYAAANAYLDALAAHRQARGLPGMSLAWGPWDGDGMSAGEDAQRYLRERGVLPMDPRLAVAAFDEAVRARPNSNLVVADIDWERFVPTFTARGHNPLIEDIPEVRRLAAEAEAAQTTTAATDAPALLNRLSGLSATQQKQHLLRLVRSHMGEVLGREDVDTLDERHTFRDLGFDSLTSARFSQRLAKDTGLHLPATLVFDHPTPADCVAHLRDQLLGETDDMTPRKRDHLGEDRRAATADDPIAIVGMACRFPGGVRSADDLWDLLSSGTDAISGFPTDRGWDIESLYDPDPDRSGTTYTRHGGFLYDAGQFDAEFFGISPREALAMDPQQRLLLETAWEAVEHAGINPQTLHGTPTGVFTGVNAQDYAAHLRQASGNVEGYALTGSSGSVVSGRVAYTFGFEGPAVSVDTACSSSLVALHLAGQALRSGECTMALAGGVMVMSSPETFVEFSRQRGLSVDGRCKSFAAAADGTGWGEGVGMLLVERLSDAERNGHRVLAVVRGSAVNQDGASNGLTAPNGPSQQRVIRQALANSGLTGADVDAVEAHGTGTKLGDPIEAQALLATYGQEHHPDQPLWLGSLKSNIGHAQAAAGVGGIIKMVMALRHETLPRTLHIDEPTPQVDWSSGAVSLLTEPRPWPRQGDRPRRAGISSFGVSGTNAHVILEEAPAQPAGDPAPEDGAPVPWAMSARSNAALRAQAALLRDFLQGPGTDTALRAVGAELAHGRAVLEHRAVIVARERTEFEDALEALASGEPHPALIEDTTGSQTNSHSGGGVVFVFPGQGGQWAGMGLDLLRDSQVFADHVGACERALAPWVEWSLTEMLHRDAEDPVWERADVVQPVLFSVMVSLAALWRSYGIEPEAVVGHSQGEIAAAHVCGALTLEDAAKIVALRSRALAALRGHGGMASLALTGTEAEDLITTHWPGRLWTAAFNGPRATTVSGDTDALDELLTHCTETGVRARRIPVDYASHCPHTETIEHDLLHMLHGITPQPGSIPFYSTVEDAWTDTTTLDAAYWYRNLRRPVRFTHAVRTLTAQGHRLFIETSPHPTLTPAIEDHDHTTALGTLRRHDNDTHRFLTALAHAHTTGHTVTWTTHYPTTPHTPAIDLPTYPFQHHHYWLHTPTTSTGDVSAAGLHPTEHPLLGATVELADGDGTLLTGRLSLHTHPWLADHSVGGIVLLPGTALLELALEAGTRTGCPHVQELTLHTPLVIPETGHVVFQLTVSAPDETGQRPFTVHFRSEAVTGADDPADRTWTRCATGALSTAAAPDHSEAATWPPPSAQPLDLDGLYDRMAEAGLVYGPVFQGLREAWLDGEDIVAEVRLPQEAAADTQGFGLHPALLDAALHVTALTSQAGTADEDAQERRRLPFAWAGVSLFARECAALRVRVAPCAPHPGDAVAITATDEDGRPVLAVESLTLRPVSPDQLRAAAPAAGRDSLFRLEWVPVTASASASARPTGPWAAIGTGPAVAGLAGHADLTVYAEAGDLLRDLDGGAPAPAVVVLSVTPDADEFATPRAATGRALSVLQAWLADERLADSRLVAVTSGAVVAAPGDDTVDVPGAAVWGLVRSGQSEHPDRITLLDCASGARPGPDLVAAALASGEPQLAARAGVLYTPRLARPHRDASAVPRSLPSHGTVLITGGTGLLGGLVARRLVEAHGVRRLLLAGRRGPAAEGLDSLTSELRERGATVEVAACDAADRTQLEALLAGVPEEHPLSAVVHAAGVLDDGVLTSLTNERLGAVLRAKADSALLLHELTQDLDLSAFVLFSSAAGVLGSPGQGSYAAANAVLDALAHQRSAAGLPALSLAWGLWAEGSGMTGHLDADDRSRINRAGMAPLPTPDALDLFDAALSSDEPFLVPARFDLSAVRTRTAYGPLPPLLRGLVRTSGAHRVRGAVGEARAAGVDEAGRLRERLARQSDAERRNTLLRLVQSNVAAVLGHRGTGTVAETRAFRELGFDSLTAVELRNRLKVATGLALRATVAFDFPTPAALAEHLGARLLPPDGAVSEAVGEKELRGLLTSIPIGRLREAGLIDRLLALAAAAPDSADQTAEQPSRSVSVEDIDAMDVDSLIGLAHDTGTDSGHAPCEG</sequence>
<dbReference type="InterPro" id="IPR013968">
    <property type="entry name" value="PKS_KR"/>
</dbReference>
<dbReference type="CDD" id="cd08956">
    <property type="entry name" value="KR_3_FAS_SDR_x"/>
    <property type="match status" value="1"/>
</dbReference>
<dbReference type="EMBL" id="AB363939">
    <property type="protein sequence ID" value="BAF85839.1"/>
    <property type="molecule type" value="Genomic_DNA"/>
</dbReference>
<evidence type="ECO:0000256" key="6">
    <source>
        <dbReference type="ARBA" id="ARBA00023194"/>
    </source>
</evidence>
<feature type="domain" description="Ketosynthase family 3 (KS3)" evidence="12">
    <location>
        <begin position="1054"/>
        <end position="1481"/>
    </location>
</feature>
<evidence type="ECO:0000259" key="11">
    <source>
        <dbReference type="PROSITE" id="PS50075"/>
    </source>
</evidence>
<dbReference type="GO" id="GO:0033068">
    <property type="term" value="P:macrolide biosynthetic process"/>
    <property type="evidence" value="ECO:0007669"/>
    <property type="project" value="UniProtKB-ARBA"/>
</dbReference>
<name>A8J6Z6_9ACTN</name>
<dbReference type="InterPro" id="IPR020841">
    <property type="entry name" value="PKS_Beta-ketoAc_synthase_dom"/>
</dbReference>
<dbReference type="Pfam" id="PF00109">
    <property type="entry name" value="ketoacyl-synt"/>
    <property type="match status" value="4"/>
</dbReference>
<evidence type="ECO:0000259" key="12">
    <source>
        <dbReference type="PROSITE" id="PS52004"/>
    </source>
</evidence>
<feature type="region of interest" description="C-terminal hotdog fold" evidence="9">
    <location>
        <begin position="5232"/>
        <end position="5379"/>
    </location>
</feature>
<dbReference type="GO" id="GO:0031177">
    <property type="term" value="F:phosphopantetheine binding"/>
    <property type="evidence" value="ECO:0007669"/>
    <property type="project" value="InterPro"/>
</dbReference>
<dbReference type="InterPro" id="IPR015083">
    <property type="entry name" value="NorB/c/GfsB-D-like_docking"/>
</dbReference>
<feature type="domain" description="Carrier" evidence="11">
    <location>
        <begin position="960"/>
        <end position="1035"/>
    </location>
</feature>
<feature type="domain" description="PKS/mFAS DH" evidence="13">
    <location>
        <begin position="5090"/>
        <end position="5379"/>
    </location>
</feature>
<evidence type="ECO:0000256" key="8">
    <source>
        <dbReference type="ARBA" id="ARBA00023315"/>
    </source>
</evidence>
<dbReference type="InterPro" id="IPR020806">
    <property type="entry name" value="PKS_PP-bd"/>
</dbReference>
<dbReference type="InterPro" id="IPR055123">
    <property type="entry name" value="SpnB-like_Rossmann"/>
</dbReference>
<evidence type="ECO:0000256" key="1">
    <source>
        <dbReference type="ARBA" id="ARBA00001957"/>
    </source>
</evidence>
<dbReference type="InterPro" id="IPR049900">
    <property type="entry name" value="PKS_mFAS_DH"/>
</dbReference>
<dbReference type="Gene3D" id="3.40.50.720">
    <property type="entry name" value="NAD(P)-binding Rossmann-like Domain"/>
    <property type="match status" value="3"/>
</dbReference>
<dbReference type="Gene3D" id="3.40.366.10">
    <property type="entry name" value="Malonyl-Coenzyme A Acyl Carrier Protein, domain 2"/>
    <property type="match status" value="4"/>
</dbReference>
<dbReference type="SMART" id="SM00823">
    <property type="entry name" value="PKS_PP"/>
    <property type="match status" value="4"/>
</dbReference>
<dbReference type="InterPro" id="IPR014043">
    <property type="entry name" value="Acyl_transferase_dom"/>
</dbReference>
<dbReference type="InterPro" id="IPR049551">
    <property type="entry name" value="PKS_DH_C"/>
</dbReference>
<keyword evidence="5" id="KW-0808">Transferase</keyword>
<feature type="domain" description="Ketosynthase family 3 (KS3)" evidence="12">
    <location>
        <begin position="2620"/>
        <end position="3047"/>
    </location>
</feature>
<dbReference type="InterPro" id="IPR050091">
    <property type="entry name" value="PKS_NRPS_Biosynth_Enz"/>
</dbReference>
<comment type="cofactor">
    <cofactor evidence="1">
        <name>pantetheine 4'-phosphate</name>
        <dbReference type="ChEBI" id="CHEBI:47942"/>
    </cofactor>
</comment>
<evidence type="ECO:0000313" key="14">
    <source>
        <dbReference type="EMBL" id="BAF85839.1"/>
    </source>
</evidence>
<dbReference type="InterPro" id="IPR001227">
    <property type="entry name" value="Ac_transferase_dom_sf"/>
</dbReference>
<feature type="active site" description="Proton acceptor; for dehydratase activity" evidence="9">
    <location>
        <position position="5122"/>
    </location>
</feature>
<dbReference type="GO" id="GO:0004315">
    <property type="term" value="F:3-oxoacyl-[acyl-carrier-protein] synthase activity"/>
    <property type="evidence" value="ECO:0007669"/>
    <property type="project" value="InterPro"/>
</dbReference>
<feature type="region of interest" description="Disordered" evidence="10">
    <location>
        <begin position="3775"/>
        <end position="3801"/>
    </location>
</feature>
<dbReference type="SUPFAM" id="SSF47336">
    <property type="entry name" value="ACP-like"/>
    <property type="match status" value="4"/>
</dbReference>
<dbReference type="GO" id="GO:0006633">
    <property type="term" value="P:fatty acid biosynthetic process"/>
    <property type="evidence" value="ECO:0007669"/>
    <property type="project" value="InterPro"/>
</dbReference>
<dbReference type="SMART" id="SM00822">
    <property type="entry name" value="PKS_KR"/>
    <property type="match status" value="3"/>
</dbReference>
<dbReference type="FunFam" id="3.40.366.10:FF:000002">
    <property type="entry name" value="Probable polyketide synthase 2"/>
    <property type="match status" value="1"/>
</dbReference>
<dbReference type="InterPro" id="IPR036291">
    <property type="entry name" value="NAD(P)-bd_dom_sf"/>
</dbReference>
<dbReference type="PROSITE" id="PS50075">
    <property type="entry name" value="CARRIER"/>
    <property type="match status" value="4"/>
</dbReference>
<feature type="domain" description="Carrier" evidence="11">
    <location>
        <begin position="4088"/>
        <end position="4163"/>
    </location>
</feature>
<dbReference type="Pfam" id="PF14765">
    <property type="entry name" value="PS-DH"/>
    <property type="match status" value="1"/>
</dbReference>
<evidence type="ECO:0000256" key="4">
    <source>
        <dbReference type="ARBA" id="ARBA00022553"/>
    </source>
</evidence>
<dbReference type="SUPFAM" id="SSF52151">
    <property type="entry name" value="FabD/lysophospholipase-like"/>
    <property type="match status" value="4"/>
</dbReference>
<dbReference type="Pfam" id="PF02801">
    <property type="entry name" value="Ketoacyl-synt_C"/>
    <property type="match status" value="4"/>
</dbReference>
<dbReference type="Pfam" id="PF18369">
    <property type="entry name" value="PKS_DE"/>
    <property type="match status" value="2"/>
</dbReference>
<dbReference type="InterPro" id="IPR014030">
    <property type="entry name" value="Ketoacyl_synth_N"/>
</dbReference>
<dbReference type="NCBIfam" id="NF045894">
    <property type="entry name" value="PKS_plus_SDR"/>
    <property type="match status" value="2"/>
</dbReference>
<reference evidence="14" key="1">
    <citation type="submission" date="2007-10" db="EMBL/GenBank/DDBJ databases">
        <title>Comparative analysis of biosynthetic gene clusters for anthelmintic macrocyclic lactones, nemadectin (LL-F28249) and avermectin.</title>
        <authorList>
            <person name="Ikeda H."/>
        </authorList>
    </citation>
    <scope>NUCLEOTIDE SEQUENCE</scope>
    <source>
        <strain evidence="14">NRRL 15773</strain>
    </source>
</reference>
<feature type="domain" description="Ketosynthase family 3 (KS3)" evidence="12">
    <location>
        <begin position="4188"/>
        <end position="4615"/>
    </location>
</feature>
<evidence type="ECO:0000256" key="5">
    <source>
        <dbReference type="ARBA" id="ARBA00022679"/>
    </source>
</evidence>
<dbReference type="InterPro" id="IPR014031">
    <property type="entry name" value="Ketoacyl_synth_C"/>
</dbReference>
<dbReference type="InterPro" id="IPR049552">
    <property type="entry name" value="PKS_DH_N"/>
</dbReference>
<feature type="region of interest" description="Disordered" evidence="10">
    <location>
        <begin position="923"/>
        <end position="949"/>
    </location>
</feature>
<dbReference type="InterPro" id="IPR018201">
    <property type="entry name" value="Ketoacyl_synth_AS"/>
</dbReference>
<evidence type="ECO:0000256" key="2">
    <source>
        <dbReference type="ARBA" id="ARBA00004792"/>
    </source>
</evidence>
<dbReference type="InterPro" id="IPR041618">
    <property type="entry name" value="PKS_DE"/>
</dbReference>
<dbReference type="InterPro" id="IPR016035">
    <property type="entry name" value="Acyl_Trfase/lysoPLipase"/>
</dbReference>
<dbReference type="SMART" id="SM00825">
    <property type="entry name" value="PKS_KS"/>
    <property type="match status" value="4"/>
</dbReference>
<dbReference type="Gene3D" id="3.30.70.3290">
    <property type="match status" value="4"/>
</dbReference>
<dbReference type="Gene3D" id="3.10.129.110">
    <property type="entry name" value="Polyketide synthase dehydratase"/>
    <property type="match status" value="1"/>
</dbReference>
<dbReference type="CDD" id="cd00833">
    <property type="entry name" value="PKS"/>
    <property type="match status" value="4"/>
</dbReference>
<dbReference type="SUPFAM" id="SSF55048">
    <property type="entry name" value="Probable ACP-binding domain of malonyl-CoA ACP transacylase"/>
    <property type="match status" value="4"/>
</dbReference>
<dbReference type="Pfam" id="PF00698">
    <property type="entry name" value="Acyl_transf_1"/>
    <property type="match status" value="4"/>
</dbReference>
<dbReference type="InterPro" id="IPR006162">
    <property type="entry name" value="Ppantetheine_attach_site"/>
</dbReference>
<evidence type="ECO:0000256" key="3">
    <source>
        <dbReference type="ARBA" id="ARBA00022450"/>
    </source>
</evidence>
<dbReference type="Pfam" id="PF00550">
    <property type="entry name" value="PP-binding"/>
    <property type="match status" value="4"/>
</dbReference>
<dbReference type="Pfam" id="PF08990">
    <property type="entry name" value="Docking"/>
    <property type="match status" value="1"/>
</dbReference>
<feature type="active site" description="Proton donor; for dehydratase activity" evidence="9">
    <location>
        <position position="5293"/>
    </location>
</feature>
<dbReference type="InterPro" id="IPR036736">
    <property type="entry name" value="ACP-like_sf"/>
</dbReference>